<organism evidence="2 3">
    <name type="scientific">Leucobacter chromiiresistens</name>
    <dbReference type="NCBI Taxonomy" id="1079994"/>
    <lineage>
        <taxon>Bacteria</taxon>
        <taxon>Bacillati</taxon>
        <taxon>Actinomycetota</taxon>
        <taxon>Actinomycetes</taxon>
        <taxon>Micrococcales</taxon>
        <taxon>Microbacteriaceae</taxon>
        <taxon>Leucobacter</taxon>
    </lineage>
</organism>
<feature type="transmembrane region" description="Helical" evidence="1">
    <location>
        <begin position="41"/>
        <end position="66"/>
    </location>
</feature>
<dbReference type="EMBL" id="FNKB01000001">
    <property type="protein sequence ID" value="SDQ32586.1"/>
    <property type="molecule type" value="Genomic_DNA"/>
</dbReference>
<gene>
    <name evidence="2" type="ORF">SAMN04488565_2187</name>
</gene>
<proteinExistence type="predicted"/>
<evidence type="ECO:0000313" key="3">
    <source>
        <dbReference type="Proteomes" id="UP000182690"/>
    </source>
</evidence>
<protein>
    <submittedName>
        <fullName evidence="2">Uncharacterized protein</fullName>
    </submittedName>
</protein>
<sequence>MGSDREPTTKFNRGALVGVVTMLVCGVLGFTHYFSSPAFEVFWLLLASLTVGLSASFFAYGFWSTARAVDPRRVTRNVLLTGLLTFLVSTLIGYFVYKAIEG</sequence>
<feature type="transmembrane region" description="Helical" evidence="1">
    <location>
        <begin position="78"/>
        <end position="97"/>
    </location>
</feature>
<keyword evidence="1" id="KW-0472">Membrane</keyword>
<reference evidence="2 3" key="1">
    <citation type="submission" date="2016-10" db="EMBL/GenBank/DDBJ databases">
        <authorList>
            <person name="de Groot N.N."/>
        </authorList>
    </citation>
    <scope>NUCLEOTIDE SEQUENCE [LARGE SCALE GENOMIC DNA]</scope>
    <source>
        <strain evidence="2 3">DSM 22788</strain>
    </source>
</reference>
<keyword evidence="1" id="KW-1133">Transmembrane helix</keyword>
<dbReference type="Proteomes" id="UP000182690">
    <property type="component" value="Unassembled WGS sequence"/>
</dbReference>
<dbReference type="AlphaFoldDB" id="A0A1H0ZZV7"/>
<dbReference type="STRING" id="1079994.SAMN04488565_2187"/>
<keyword evidence="1" id="KW-0812">Transmembrane</keyword>
<name>A0A1H0ZZV7_9MICO</name>
<evidence type="ECO:0000313" key="2">
    <source>
        <dbReference type="EMBL" id="SDQ32586.1"/>
    </source>
</evidence>
<feature type="transmembrane region" description="Helical" evidence="1">
    <location>
        <begin position="15"/>
        <end position="35"/>
    </location>
</feature>
<evidence type="ECO:0000256" key="1">
    <source>
        <dbReference type="SAM" id="Phobius"/>
    </source>
</evidence>
<accession>A0A1H0ZZV7</accession>